<proteinExistence type="predicted"/>
<reference evidence="1" key="1">
    <citation type="journal article" date="2020" name="mSystems">
        <title>Genome- and Community-Level Interaction Insights into Carbon Utilization and Element Cycling Functions of Hydrothermarchaeota in Hydrothermal Sediment.</title>
        <authorList>
            <person name="Zhou Z."/>
            <person name="Liu Y."/>
            <person name="Xu W."/>
            <person name="Pan J."/>
            <person name="Luo Z.H."/>
            <person name="Li M."/>
        </authorList>
    </citation>
    <scope>NUCLEOTIDE SEQUENCE [LARGE SCALE GENOMIC DNA]</scope>
    <source>
        <strain evidence="1">SpSt-732</strain>
    </source>
</reference>
<evidence type="ECO:0000313" key="1">
    <source>
        <dbReference type="EMBL" id="HGI86860.1"/>
    </source>
</evidence>
<comment type="caution">
    <text evidence="1">The sequence shown here is derived from an EMBL/GenBank/DDBJ whole genome shotgun (WGS) entry which is preliminary data.</text>
</comment>
<dbReference type="AlphaFoldDB" id="A0A7C4BB76"/>
<name>A0A7C4BB76_9CREN</name>
<sequence>MKQVRIESLEKQGLKIVKDECNDLSKLGDVLESILNKVKSDKRLFKALLVLGPMNIEASRDEELKQRIEFKVISNYVFCRYISRLRDANTIAYKIRTVLRGFVIFVLRELSHKLKPLELRSVDGKSYKVSTVIGIDATMFGLEKGYYKIACAVTLVDLGNGTFDMEVDLKYSDRGEDAVLAEILRDQVNNFKISEDSFVLIYINRANIESVLLNYLDLSTISKILEKGIVIGATKTHSYSRILKLQEGTIVNPEPWIYASLQKRNIIRYNNLKLYSSRYLMTTIEQPKRLKTPPTIRPVLFTILYGDRFTKTYISEENLLSYSASLVAINNVSSTWRHSLPWPLHIVDRKLKRAHELAPQEQKSAMLELLHDKEIFRLL</sequence>
<accession>A0A7C4BB76</accession>
<organism evidence="1">
    <name type="scientific">Ignisphaera aggregans</name>
    <dbReference type="NCBI Taxonomy" id="334771"/>
    <lineage>
        <taxon>Archaea</taxon>
        <taxon>Thermoproteota</taxon>
        <taxon>Thermoprotei</taxon>
        <taxon>Desulfurococcales</taxon>
        <taxon>Desulfurococcaceae</taxon>
        <taxon>Ignisphaera</taxon>
    </lineage>
</organism>
<gene>
    <name evidence="1" type="ORF">ENV14_00445</name>
</gene>
<evidence type="ECO:0008006" key="2">
    <source>
        <dbReference type="Google" id="ProtNLM"/>
    </source>
</evidence>
<protein>
    <recommendedName>
        <fullName evidence="2">DNA double-strand break repair nuclease NurA</fullName>
    </recommendedName>
</protein>
<dbReference type="EMBL" id="DTFF01000004">
    <property type="protein sequence ID" value="HGI86860.1"/>
    <property type="molecule type" value="Genomic_DNA"/>
</dbReference>